<evidence type="ECO:0000313" key="1">
    <source>
        <dbReference type="EMBL" id="THY69800.1"/>
    </source>
</evidence>
<reference evidence="1 2" key="1">
    <citation type="submission" date="2018-10" db="EMBL/GenBank/DDBJ databases">
        <title>Fifty Aureobasidium pullulans genomes reveal a recombining polyextremotolerant generalist.</title>
        <authorList>
            <person name="Gostincar C."/>
            <person name="Turk M."/>
            <person name="Zajc J."/>
            <person name="Gunde-Cimerman N."/>
        </authorList>
    </citation>
    <scope>NUCLEOTIDE SEQUENCE [LARGE SCALE GENOMIC DNA]</scope>
    <source>
        <strain evidence="1 2">EXF-4256</strain>
    </source>
</reference>
<dbReference type="AlphaFoldDB" id="A0A4V6TG39"/>
<gene>
    <name evidence="1" type="ORF">D6C94_09215</name>
</gene>
<dbReference type="SUPFAM" id="SSF52047">
    <property type="entry name" value="RNI-like"/>
    <property type="match status" value="1"/>
</dbReference>
<dbReference type="Gene3D" id="3.80.10.10">
    <property type="entry name" value="Ribonuclease Inhibitor"/>
    <property type="match status" value="1"/>
</dbReference>
<dbReference type="InterPro" id="IPR032675">
    <property type="entry name" value="LRR_dom_sf"/>
</dbReference>
<dbReference type="EMBL" id="QZBJ01000091">
    <property type="protein sequence ID" value="THY69800.1"/>
    <property type="molecule type" value="Genomic_DNA"/>
</dbReference>
<evidence type="ECO:0000313" key="2">
    <source>
        <dbReference type="Proteomes" id="UP000305064"/>
    </source>
</evidence>
<proteinExistence type="predicted"/>
<comment type="caution">
    <text evidence="1">The sequence shown here is derived from an EMBL/GenBank/DDBJ whole genome shotgun (WGS) entry which is preliminary data.</text>
</comment>
<evidence type="ECO:0008006" key="3">
    <source>
        <dbReference type="Google" id="ProtNLM"/>
    </source>
</evidence>
<dbReference type="Proteomes" id="UP000305064">
    <property type="component" value="Unassembled WGS sequence"/>
</dbReference>
<protein>
    <recommendedName>
        <fullName evidence="3">F-box domain-containing protein</fullName>
    </recommendedName>
</protein>
<accession>A0A4V6TG39</accession>
<sequence>MPLIKGVVLDFEINQNLAETIRDTVPYAFNNLEKAVLTMTEDGARTLIQSEIMDTVEQFDLSVTTLVDGVLNHIRRLPNLKRLALETQIPPPDFALVNYQMLIDMAAMRHLTHLEMRAPPLGYTVRRITLLAVEAFLVQFRRLKVIRLDWDNRNEGNKFSSVAMFDRVGRMCPDLRELSLRGRWAPFNLSFNGATMHLPLFELYHSGEDVIFPNLRKLSLSMLQVPFGSAPTPHTLPMNPITDPMCRGAQEVHDLLRWHCPKLEKLVSHRMRGRDDEYFDNSVAALIAASKPPPPT</sequence>
<organism evidence="1 2">
    <name type="scientific">Aureobasidium pullulans</name>
    <name type="common">Black yeast</name>
    <name type="synonym">Pullularia pullulans</name>
    <dbReference type="NCBI Taxonomy" id="5580"/>
    <lineage>
        <taxon>Eukaryota</taxon>
        <taxon>Fungi</taxon>
        <taxon>Dikarya</taxon>
        <taxon>Ascomycota</taxon>
        <taxon>Pezizomycotina</taxon>
        <taxon>Dothideomycetes</taxon>
        <taxon>Dothideomycetidae</taxon>
        <taxon>Dothideales</taxon>
        <taxon>Saccotheciaceae</taxon>
        <taxon>Aureobasidium</taxon>
    </lineage>
</organism>
<name>A0A4V6TG39_AURPU</name>